<evidence type="ECO:0000256" key="3">
    <source>
        <dbReference type="ARBA" id="ARBA00023136"/>
    </source>
</evidence>
<sequence>MALEKNLEKPIQKYRSIVQILFTLLVIWIGIEFYQFVSYLDSNGTLPYYQRPPGVDAFLPIGALMSIYYWILTGTIHHAHPAGMFILLAVITLSWVFGKSFCSWICPIGTLSEYIADFGDQVQKKLFKKIYQIPRWLDYPLRSLKYLIFGFFAYVIFTMSAAVLGEFLNSTYNMIADVKMYEFFADISRFSLIVIAVLFVLSIFIRGFWCRYLCPYGAFVGILSLLSFNKITRNTDTCTNCKKCAIVCPSRIKVDKVKTVISDECTTCMACVDVCPINDTLQLQNVITKKKVSKKIVAFGIVIIFLVITGIGVITGHWQNDVTKKEYLEYYQQLNQIDHPGQYVN</sequence>
<protein>
    <submittedName>
        <fullName evidence="6">Hypothetical iron-sulfur cluster binding protein YccM</fullName>
    </submittedName>
</protein>
<dbReference type="InterPro" id="IPR052378">
    <property type="entry name" value="NosR_regulator"/>
</dbReference>
<gene>
    <name evidence="6" type="ORF">MNBD_IGNAVI01-188</name>
</gene>
<dbReference type="PANTHER" id="PTHR30224">
    <property type="entry name" value="ELECTRON TRANSPORT PROTEIN"/>
    <property type="match status" value="1"/>
</dbReference>
<keyword evidence="4" id="KW-1133">Transmembrane helix</keyword>
<keyword evidence="4" id="KW-0812">Transmembrane</keyword>
<dbReference type="AlphaFoldDB" id="A0A3B1CDK6"/>
<dbReference type="PANTHER" id="PTHR30224:SF4">
    <property type="entry name" value="ELECTRON TRANSPORT PROTEIN YCCM-RELATED"/>
    <property type="match status" value="1"/>
</dbReference>
<dbReference type="SUPFAM" id="SSF54862">
    <property type="entry name" value="4Fe-4S ferredoxins"/>
    <property type="match status" value="1"/>
</dbReference>
<feature type="domain" description="4Fe-4S ferredoxin-type" evidence="5">
    <location>
        <begin position="229"/>
        <end position="252"/>
    </location>
</feature>
<dbReference type="Pfam" id="PF13237">
    <property type="entry name" value="Fer4_10"/>
    <property type="match status" value="1"/>
</dbReference>
<comment type="subcellular location">
    <subcellularLocation>
        <location evidence="1">Cell membrane</location>
    </subcellularLocation>
</comment>
<feature type="transmembrane region" description="Helical" evidence="4">
    <location>
        <begin position="190"/>
        <end position="209"/>
    </location>
</feature>
<evidence type="ECO:0000256" key="4">
    <source>
        <dbReference type="SAM" id="Phobius"/>
    </source>
</evidence>
<dbReference type="Gene3D" id="3.30.70.20">
    <property type="match status" value="1"/>
</dbReference>
<evidence type="ECO:0000313" key="6">
    <source>
        <dbReference type="EMBL" id="VAX26302.1"/>
    </source>
</evidence>
<feature type="transmembrane region" description="Helical" evidence="4">
    <location>
        <begin position="296"/>
        <end position="318"/>
    </location>
</feature>
<dbReference type="EMBL" id="UOGD01000332">
    <property type="protein sequence ID" value="VAX26302.1"/>
    <property type="molecule type" value="Genomic_DNA"/>
</dbReference>
<feature type="transmembrane region" description="Helical" evidence="4">
    <location>
        <begin position="20"/>
        <end position="37"/>
    </location>
</feature>
<accession>A0A3B1CDK6</accession>
<feature type="transmembrane region" description="Helical" evidence="4">
    <location>
        <begin position="79"/>
        <end position="97"/>
    </location>
</feature>
<evidence type="ECO:0000256" key="1">
    <source>
        <dbReference type="ARBA" id="ARBA00004236"/>
    </source>
</evidence>
<dbReference type="InterPro" id="IPR017896">
    <property type="entry name" value="4Fe4S_Fe-S-bd"/>
</dbReference>
<reference evidence="6" key="1">
    <citation type="submission" date="2018-06" db="EMBL/GenBank/DDBJ databases">
        <authorList>
            <person name="Zhirakovskaya E."/>
        </authorList>
    </citation>
    <scope>NUCLEOTIDE SEQUENCE</scope>
</reference>
<dbReference type="Pfam" id="PF12801">
    <property type="entry name" value="Fer4_5"/>
    <property type="match status" value="2"/>
</dbReference>
<evidence type="ECO:0000259" key="5">
    <source>
        <dbReference type="PROSITE" id="PS51379"/>
    </source>
</evidence>
<keyword evidence="2" id="KW-1003">Cell membrane</keyword>
<dbReference type="PROSITE" id="PS51379">
    <property type="entry name" value="4FE4S_FER_2"/>
    <property type="match status" value="2"/>
</dbReference>
<feature type="transmembrane region" description="Helical" evidence="4">
    <location>
        <begin position="146"/>
        <end position="169"/>
    </location>
</feature>
<dbReference type="GO" id="GO:0005886">
    <property type="term" value="C:plasma membrane"/>
    <property type="evidence" value="ECO:0007669"/>
    <property type="project" value="UniProtKB-SubCell"/>
</dbReference>
<evidence type="ECO:0000256" key="2">
    <source>
        <dbReference type="ARBA" id="ARBA00022475"/>
    </source>
</evidence>
<dbReference type="InterPro" id="IPR017900">
    <property type="entry name" value="4Fe4S_Fe_S_CS"/>
</dbReference>
<dbReference type="PROSITE" id="PS00198">
    <property type="entry name" value="4FE4S_FER_1"/>
    <property type="match status" value="1"/>
</dbReference>
<organism evidence="6">
    <name type="scientific">hydrothermal vent metagenome</name>
    <dbReference type="NCBI Taxonomy" id="652676"/>
    <lineage>
        <taxon>unclassified sequences</taxon>
        <taxon>metagenomes</taxon>
        <taxon>ecological metagenomes</taxon>
    </lineage>
</organism>
<feature type="transmembrane region" description="Helical" evidence="4">
    <location>
        <begin position="57"/>
        <end position="72"/>
    </location>
</feature>
<keyword evidence="3 4" id="KW-0472">Membrane</keyword>
<feature type="domain" description="4Fe-4S ferredoxin-type" evidence="5">
    <location>
        <begin position="256"/>
        <end position="286"/>
    </location>
</feature>
<feature type="transmembrane region" description="Helical" evidence="4">
    <location>
        <begin position="215"/>
        <end position="232"/>
    </location>
</feature>
<name>A0A3B1CDK6_9ZZZZ</name>
<proteinExistence type="predicted"/>